<name>A0ABZ0WAF2_9BACT</name>
<protein>
    <recommendedName>
        <fullName evidence="3">CARDB domain-containing protein</fullName>
    </recommendedName>
</protein>
<organism evidence="1 2">
    <name type="scientific">Niabella yanshanensis</name>
    <dbReference type="NCBI Taxonomy" id="577386"/>
    <lineage>
        <taxon>Bacteria</taxon>
        <taxon>Pseudomonadati</taxon>
        <taxon>Bacteroidota</taxon>
        <taxon>Chitinophagia</taxon>
        <taxon>Chitinophagales</taxon>
        <taxon>Chitinophagaceae</taxon>
        <taxon>Niabella</taxon>
    </lineage>
</organism>
<dbReference type="EMBL" id="CP139960">
    <property type="protein sequence ID" value="WQD39120.1"/>
    <property type="molecule type" value="Genomic_DNA"/>
</dbReference>
<sequence length="226" mass="24542">MPVKQNNKKQKEGSLFGALNPDEMISNANKVLSAAVNVLEEEIAAGILAAKKIETKIIDVDNIREDPQDLMNRIRRDVHEAVDLLMDSVTAITMQLGVLTQGTKTRPATAAKNEKQKSTEIPIIQNLKPAAAGDVVTLKLALANMESKQPVNIRLRKVDLNGPLSHTIPANHITLKPASITLNTGQEKEISIQIKVPPNILAGQYSGLFVDTQDSANKAIIHLDVI</sequence>
<evidence type="ECO:0000313" key="1">
    <source>
        <dbReference type="EMBL" id="WQD39120.1"/>
    </source>
</evidence>
<reference evidence="1 2" key="1">
    <citation type="submission" date="2023-12" db="EMBL/GenBank/DDBJ databases">
        <title>Genome sequencing and assembly of bacterial species from a model synthetic community.</title>
        <authorList>
            <person name="Hogle S.L."/>
        </authorList>
    </citation>
    <scope>NUCLEOTIDE SEQUENCE [LARGE SCALE GENOMIC DNA]</scope>
    <source>
        <strain evidence="1 2">HAMBI_3031</strain>
    </source>
</reference>
<dbReference type="RefSeq" id="WP_114792867.1">
    <property type="nucleotide sequence ID" value="NZ_CP139960.1"/>
</dbReference>
<proteinExistence type="predicted"/>
<accession>A0ABZ0WAF2</accession>
<dbReference type="Proteomes" id="UP001325680">
    <property type="component" value="Chromosome"/>
</dbReference>
<evidence type="ECO:0008006" key="3">
    <source>
        <dbReference type="Google" id="ProtNLM"/>
    </source>
</evidence>
<evidence type="ECO:0000313" key="2">
    <source>
        <dbReference type="Proteomes" id="UP001325680"/>
    </source>
</evidence>
<gene>
    <name evidence="1" type="ORF">U0035_03030</name>
</gene>
<keyword evidence="2" id="KW-1185">Reference proteome</keyword>